<gene>
    <name evidence="1" type="ORF">STAS_00417</name>
</gene>
<comment type="caution">
    <text evidence="1">The sequence shown here is derived from an EMBL/GenBank/DDBJ whole genome shotgun (WGS) entry which is preliminary data.</text>
</comment>
<dbReference type="EMBL" id="BKCP01000001">
    <property type="protein sequence ID" value="GER24867.1"/>
    <property type="molecule type" value="Genomic_DNA"/>
</dbReference>
<keyword evidence="2" id="KW-1185">Reference proteome</keyword>
<accession>A0A5A7NX70</accession>
<dbReference type="Proteomes" id="UP000325081">
    <property type="component" value="Unassembled WGS sequence"/>
</dbReference>
<reference evidence="2" key="1">
    <citation type="journal article" date="2019" name="Curr. Biol.">
        <title>Genome Sequence of Striga asiatica Provides Insight into the Evolution of Plant Parasitism.</title>
        <authorList>
            <person name="Yoshida S."/>
            <person name="Kim S."/>
            <person name="Wafula E.K."/>
            <person name="Tanskanen J."/>
            <person name="Kim Y.M."/>
            <person name="Honaas L."/>
            <person name="Yang Z."/>
            <person name="Spallek T."/>
            <person name="Conn C.E."/>
            <person name="Ichihashi Y."/>
            <person name="Cheong K."/>
            <person name="Cui S."/>
            <person name="Der J.P."/>
            <person name="Gundlach H."/>
            <person name="Jiao Y."/>
            <person name="Hori C."/>
            <person name="Ishida J.K."/>
            <person name="Kasahara H."/>
            <person name="Kiba T."/>
            <person name="Kim M.S."/>
            <person name="Koo N."/>
            <person name="Laohavisit A."/>
            <person name="Lee Y.H."/>
            <person name="Lumba S."/>
            <person name="McCourt P."/>
            <person name="Mortimer J.C."/>
            <person name="Mutuku J.M."/>
            <person name="Nomura T."/>
            <person name="Sasaki-Sekimoto Y."/>
            <person name="Seto Y."/>
            <person name="Wang Y."/>
            <person name="Wakatake T."/>
            <person name="Sakakibara H."/>
            <person name="Demura T."/>
            <person name="Yamaguchi S."/>
            <person name="Yoneyama K."/>
            <person name="Manabe R.I."/>
            <person name="Nelson D.C."/>
            <person name="Schulman A.H."/>
            <person name="Timko M.P."/>
            <person name="dePamphilis C.W."/>
            <person name="Choi D."/>
            <person name="Shirasu K."/>
        </authorList>
    </citation>
    <scope>NUCLEOTIDE SEQUENCE [LARGE SCALE GENOMIC DNA]</scope>
    <source>
        <strain evidence="2">cv. UVA1</strain>
    </source>
</reference>
<sequence>MYISKLAHKLNPPFLLLLNLHLTEMRIQKEKKRRVHAEYIYLSFFFSRYLCSEAFLPEGPSTNLKKDEIYKNKILMEALWSSLEKSSEICLPGVPSRSMILSSPIVSELSLMFAAKTFERKTPRMVRAFGSPSEGCSILASFSCSSENSSGLAAMCIIARA</sequence>
<name>A0A5A7NX70_STRAF</name>
<proteinExistence type="predicted"/>
<organism evidence="1 2">
    <name type="scientific">Striga asiatica</name>
    <name type="common">Asiatic witchweed</name>
    <name type="synonym">Buchnera asiatica</name>
    <dbReference type="NCBI Taxonomy" id="4170"/>
    <lineage>
        <taxon>Eukaryota</taxon>
        <taxon>Viridiplantae</taxon>
        <taxon>Streptophyta</taxon>
        <taxon>Embryophyta</taxon>
        <taxon>Tracheophyta</taxon>
        <taxon>Spermatophyta</taxon>
        <taxon>Magnoliopsida</taxon>
        <taxon>eudicotyledons</taxon>
        <taxon>Gunneridae</taxon>
        <taxon>Pentapetalae</taxon>
        <taxon>asterids</taxon>
        <taxon>lamiids</taxon>
        <taxon>Lamiales</taxon>
        <taxon>Orobanchaceae</taxon>
        <taxon>Buchnereae</taxon>
        <taxon>Striga</taxon>
    </lineage>
</organism>
<protein>
    <submittedName>
        <fullName evidence="1">Multidrug resistance-associated protein 1</fullName>
    </submittedName>
</protein>
<dbReference type="AlphaFoldDB" id="A0A5A7NX70"/>
<evidence type="ECO:0000313" key="1">
    <source>
        <dbReference type="EMBL" id="GER24867.1"/>
    </source>
</evidence>
<evidence type="ECO:0000313" key="2">
    <source>
        <dbReference type="Proteomes" id="UP000325081"/>
    </source>
</evidence>